<dbReference type="InterPro" id="IPR050967">
    <property type="entry name" value="Thiamine_Salvage_TenA"/>
</dbReference>
<dbReference type="InterPro" id="IPR016084">
    <property type="entry name" value="Haem_Oase-like_multi-hlx"/>
</dbReference>
<organism evidence="2 3">
    <name type="scientific">Thermogymnomonas acidicola</name>
    <dbReference type="NCBI Taxonomy" id="399579"/>
    <lineage>
        <taxon>Archaea</taxon>
        <taxon>Methanobacteriati</taxon>
        <taxon>Thermoplasmatota</taxon>
        <taxon>Thermoplasmata</taxon>
        <taxon>Thermoplasmatales</taxon>
        <taxon>Thermogymnomonas</taxon>
    </lineage>
</organism>
<feature type="domain" description="Thiaminase-2/PQQC" evidence="1">
    <location>
        <begin position="10"/>
        <end position="206"/>
    </location>
</feature>
<accession>A0AA37F9X0</accession>
<evidence type="ECO:0000313" key="2">
    <source>
        <dbReference type="EMBL" id="GGM76906.1"/>
    </source>
</evidence>
<reference evidence="2" key="2">
    <citation type="submission" date="2022-09" db="EMBL/GenBank/DDBJ databases">
        <authorList>
            <person name="Sun Q."/>
            <person name="Ohkuma M."/>
        </authorList>
    </citation>
    <scope>NUCLEOTIDE SEQUENCE</scope>
    <source>
        <strain evidence="2">JCM 13583</strain>
    </source>
</reference>
<keyword evidence="3" id="KW-1185">Reference proteome</keyword>
<dbReference type="RefSeq" id="WP_188681501.1">
    <property type="nucleotide sequence ID" value="NZ_BMNY01000002.1"/>
</dbReference>
<protein>
    <submittedName>
        <fullName evidence="2">Aminopyrimidine aminohydrolase</fullName>
    </submittedName>
</protein>
<gene>
    <name evidence="2" type="ORF">GCM10007108_13760</name>
</gene>
<name>A0AA37F9X0_9ARCH</name>
<dbReference type="PANTHER" id="PTHR43198:SF2">
    <property type="entry name" value="SI:CH1073-67J19.1-RELATED"/>
    <property type="match status" value="1"/>
</dbReference>
<dbReference type="Proteomes" id="UP000632195">
    <property type="component" value="Unassembled WGS sequence"/>
</dbReference>
<evidence type="ECO:0000313" key="3">
    <source>
        <dbReference type="Proteomes" id="UP000632195"/>
    </source>
</evidence>
<proteinExistence type="predicted"/>
<evidence type="ECO:0000259" key="1">
    <source>
        <dbReference type="Pfam" id="PF03070"/>
    </source>
</evidence>
<dbReference type="GO" id="GO:0005829">
    <property type="term" value="C:cytosol"/>
    <property type="evidence" value="ECO:0007669"/>
    <property type="project" value="TreeGrafter"/>
</dbReference>
<comment type="caution">
    <text evidence="2">The sequence shown here is derived from an EMBL/GenBank/DDBJ whole genome shotgun (WGS) entry which is preliminary data.</text>
</comment>
<dbReference type="EMBL" id="BMNY01000002">
    <property type="protein sequence ID" value="GGM76906.1"/>
    <property type="molecule type" value="Genomic_DNA"/>
</dbReference>
<dbReference type="AlphaFoldDB" id="A0AA37F9X0"/>
<reference evidence="2" key="1">
    <citation type="journal article" date="2014" name="Int. J. Syst. Evol. Microbiol.">
        <title>Complete genome sequence of Corynebacterium casei LMG S-19264T (=DSM 44701T), isolated from a smear-ripened cheese.</title>
        <authorList>
            <consortium name="US DOE Joint Genome Institute (JGI-PGF)"/>
            <person name="Walter F."/>
            <person name="Albersmeier A."/>
            <person name="Kalinowski J."/>
            <person name="Ruckert C."/>
        </authorList>
    </citation>
    <scope>NUCLEOTIDE SEQUENCE</scope>
    <source>
        <strain evidence="2">JCM 13583</strain>
    </source>
</reference>
<dbReference type="CDD" id="cd19365">
    <property type="entry name" value="TenA_C-like"/>
    <property type="match status" value="1"/>
</dbReference>
<dbReference type="SUPFAM" id="SSF48613">
    <property type="entry name" value="Heme oxygenase-like"/>
    <property type="match status" value="1"/>
</dbReference>
<dbReference type="Pfam" id="PF03070">
    <property type="entry name" value="TENA_THI-4"/>
    <property type="match status" value="1"/>
</dbReference>
<dbReference type="InterPro" id="IPR004305">
    <property type="entry name" value="Thiaminase-2/PQQC"/>
</dbReference>
<sequence>MLSERLRKGVEDIFGEIVRHPFLVELQNGSLDREKFLFYLRQDHYYLQEYSRTLLITGVCSGNQEVEEMFARHATDAIKTEKMMHEDYFRRFGRRLEDFALSPWSEAYVNFLVYFRERRDFRDLLIAVAPCYVIYRDVGRVLYKGMRESEYSEWIEKYGHSEQFEKSVEELEGVIDSTSGIDEERAMKIYRKASMFEYKFWDTSYRMETYPFGINGLI</sequence>
<dbReference type="Gene3D" id="1.20.910.10">
    <property type="entry name" value="Heme oxygenase-like"/>
    <property type="match status" value="1"/>
</dbReference>
<dbReference type="PANTHER" id="PTHR43198">
    <property type="entry name" value="BIFUNCTIONAL TH2 PROTEIN"/>
    <property type="match status" value="1"/>
</dbReference>